<dbReference type="Pfam" id="PF01551">
    <property type="entry name" value="Peptidase_M23"/>
    <property type="match status" value="1"/>
</dbReference>
<sequence>MAFKSFNLLNISPKLLIILLVILLTWVLPGSQRVVRVENNIGFLGLNLNGLPLPEAKGKVIEKIREFENEKILIKYEGMKEMFIRSKFLKIDVEKTLEDLFLFHREPSIYYSRLDFEKMIADSQLPLIISDLAFTEVLKGNTVINVILTPMQILKKDLFIMPIRGAQLPDKKAHLPNAPRPYRAGIHRGVDFFTGHVGVPINSSTEIYSVYDGEIIRIDHNYKDITKQEWKNLSLESIRKGFTSPENLDIFMGRQIHIKHGNGIKTVYAHLSWVRSDLKVGDKVYQGELIGRAGNSGTGGSFIHLHFEIWIDDEFLGKGLPFKQARELYEYYFREWQ</sequence>
<dbReference type="SUPFAM" id="SSF51261">
    <property type="entry name" value="Duplicated hybrid motif"/>
    <property type="match status" value="1"/>
</dbReference>
<dbReference type="PANTHER" id="PTHR21666">
    <property type="entry name" value="PEPTIDASE-RELATED"/>
    <property type="match status" value="1"/>
</dbReference>
<name>A0A9E2BKK9_PSYF1</name>
<dbReference type="Proteomes" id="UP000811545">
    <property type="component" value="Unassembled WGS sequence"/>
</dbReference>
<accession>A0A9E2BKK9</accession>
<protein>
    <recommendedName>
        <fullName evidence="1">M23ase beta-sheet core domain-containing protein</fullName>
    </recommendedName>
</protein>
<gene>
    <name evidence="2" type="ORF">DDT42_00655</name>
</gene>
<dbReference type="InterPro" id="IPR050570">
    <property type="entry name" value="Cell_wall_metabolism_enzyme"/>
</dbReference>
<dbReference type="AlphaFoldDB" id="A0A9E2BKK9"/>
<dbReference type="GO" id="GO:0004222">
    <property type="term" value="F:metalloendopeptidase activity"/>
    <property type="evidence" value="ECO:0007669"/>
    <property type="project" value="TreeGrafter"/>
</dbReference>
<organism evidence="2 3">
    <name type="scientific">Psychracetigena formicireducens</name>
    <dbReference type="NCBI Taxonomy" id="2986056"/>
    <lineage>
        <taxon>Bacteria</taxon>
        <taxon>Bacillati</taxon>
        <taxon>Candidatus Lithacetigenota</taxon>
        <taxon>Candidatus Psychracetigena</taxon>
    </lineage>
</organism>
<evidence type="ECO:0000313" key="2">
    <source>
        <dbReference type="EMBL" id="MBT9144804.1"/>
    </source>
</evidence>
<dbReference type="InterPro" id="IPR016047">
    <property type="entry name" value="M23ase_b-sheet_dom"/>
</dbReference>
<comment type="caution">
    <text evidence="2">The sequence shown here is derived from an EMBL/GenBank/DDBJ whole genome shotgun (WGS) entry which is preliminary data.</text>
</comment>
<dbReference type="InterPro" id="IPR011055">
    <property type="entry name" value="Dup_hybrid_motif"/>
</dbReference>
<feature type="domain" description="M23ase beta-sheet core" evidence="1">
    <location>
        <begin position="203"/>
        <end position="313"/>
    </location>
</feature>
<reference evidence="2 3" key="1">
    <citation type="journal article" date="2021" name="bioRxiv">
        <title>Unique metabolic strategies in Hadean analogues reveal hints for primordial physiology.</title>
        <authorList>
            <person name="Nobu M.K."/>
            <person name="Nakai R."/>
            <person name="Tamazawa S."/>
            <person name="Mori H."/>
            <person name="Toyoda A."/>
            <person name="Ijiri A."/>
            <person name="Suzuki S."/>
            <person name="Kurokawa K."/>
            <person name="Kamagata Y."/>
            <person name="Tamaki H."/>
        </authorList>
    </citation>
    <scope>NUCLEOTIDE SEQUENCE [LARGE SCALE GENOMIC DNA]</scope>
    <source>
        <strain evidence="2">BS525</strain>
    </source>
</reference>
<evidence type="ECO:0000313" key="3">
    <source>
        <dbReference type="Proteomes" id="UP000811545"/>
    </source>
</evidence>
<proteinExistence type="predicted"/>
<dbReference type="CDD" id="cd12797">
    <property type="entry name" value="M23_peptidase"/>
    <property type="match status" value="1"/>
</dbReference>
<evidence type="ECO:0000259" key="1">
    <source>
        <dbReference type="Pfam" id="PF01551"/>
    </source>
</evidence>
<dbReference type="Gene3D" id="2.70.70.10">
    <property type="entry name" value="Glucose Permease (Domain IIA)"/>
    <property type="match status" value="1"/>
</dbReference>
<dbReference type="EMBL" id="QLTW01000023">
    <property type="protein sequence ID" value="MBT9144804.1"/>
    <property type="molecule type" value="Genomic_DNA"/>
</dbReference>
<dbReference type="PANTHER" id="PTHR21666:SF270">
    <property type="entry name" value="MUREIN HYDROLASE ACTIVATOR ENVC"/>
    <property type="match status" value="1"/>
</dbReference>